<dbReference type="GO" id="GO:0016787">
    <property type="term" value="F:hydrolase activity"/>
    <property type="evidence" value="ECO:0007669"/>
    <property type="project" value="UniProtKB-KW"/>
</dbReference>
<reference evidence="11 12" key="1">
    <citation type="journal article" date="2016" name="Nat. Commun.">
        <title>Thousands of microbial genomes shed light on interconnected biogeochemical processes in an aquifer system.</title>
        <authorList>
            <person name="Anantharaman K."/>
            <person name="Brown C.T."/>
            <person name="Hug L.A."/>
            <person name="Sharon I."/>
            <person name="Castelle C.J."/>
            <person name="Probst A.J."/>
            <person name="Thomas B.C."/>
            <person name="Singh A."/>
            <person name="Wilkins M.J."/>
            <person name="Karaoz U."/>
            <person name="Brodie E.L."/>
            <person name="Williams K.H."/>
            <person name="Hubbard S.S."/>
            <person name="Banfield J.F."/>
        </authorList>
    </citation>
    <scope>NUCLEOTIDE SEQUENCE [LARGE SCALE GENOMIC DNA]</scope>
</reference>
<evidence type="ECO:0008006" key="13">
    <source>
        <dbReference type="Google" id="ProtNLM"/>
    </source>
</evidence>
<gene>
    <name evidence="11" type="ORF">A3C90_02140</name>
</gene>
<evidence type="ECO:0000256" key="1">
    <source>
        <dbReference type="ARBA" id="ARBA00022741"/>
    </source>
</evidence>
<name>A0A1F6MQQ4_9BACT</name>
<dbReference type="InterPro" id="IPR001650">
    <property type="entry name" value="Helicase_C-like"/>
</dbReference>
<comment type="similarity">
    <text evidence="5 7">Belongs to the DEAD box helicase family.</text>
</comment>
<dbReference type="Gene3D" id="3.40.50.300">
    <property type="entry name" value="P-loop containing nucleotide triphosphate hydrolases"/>
    <property type="match status" value="2"/>
</dbReference>
<dbReference type="InterPro" id="IPR014001">
    <property type="entry name" value="Helicase_ATP-bd"/>
</dbReference>
<dbReference type="GO" id="GO:0003676">
    <property type="term" value="F:nucleic acid binding"/>
    <property type="evidence" value="ECO:0007669"/>
    <property type="project" value="InterPro"/>
</dbReference>
<keyword evidence="1 7" id="KW-0547">Nucleotide-binding</keyword>
<keyword evidence="2 7" id="KW-0378">Hydrolase</keyword>
<evidence type="ECO:0000313" key="11">
    <source>
        <dbReference type="EMBL" id="OGH73850.1"/>
    </source>
</evidence>
<evidence type="ECO:0000313" key="12">
    <source>
        <dbReference type="Proteomes" id="UP000177457"/>
    </source>
</evidence>
<feature type="short sequence motif" description="Q motif" evidence="6">
    <location>
        <begin position="10"/>
        <end position="38"/>
    </location>
</feature>
<feature type="non-terminal residue" evidence="11">
    <location>
        <position position="370"/>
    </location>
</feature>
<proteinExistence type="inferred from homology"/>
<dbReference type="PROSITE" id="PS51195">
    <property type="entry name" value="Q_MOTIF"/>
    <property type="match status" value="1"/>
</dbReference>
<dbReference type="CDD" id="cd18787">
    <property type="entry name" value="SF2_C_DEAD"/>
    <property type="match status" value="1"/>
</dbReference>
<sequence>MNQTSQSHVSGFSGLGIAPIFLQMLQKLLYTDPTPIQRQAIPIALEGKDVVGIAQTGTGKTFAFGIPMIQRLQQIKGRGLVVLPTRELALQVDESLRRIGAGIGLRTAVIIGGAAMRPQIAALARDPHIILATPGRLNDHLTQKTVRLQNIRIVVLDEADRMLDMGFAPQIKKILAFLPHDRQTMLFSATMAPDIMKMAAAHMKIPIRVEVAPSGTTVERVTQEIFIIQKDAKIRLLEKLLQEYPGATLIFTRTKHGAKKLARAIRDMNHTAAELHSNRSLNQRKEALLGFKSGKYRVLVATDIASRGIDVSGIELVVNYDLPTTTEDYVHRIGRTARAGAGGHAISFVAPNQRGELKDIERLVKKNLPI</sequence>
<dbReference type="InterPro" id="IPR050079">
    <property type="entry name" value="DEAD_box_RNA_helicase"/>
</dbReference>
<evidence type="ECO:0000259" key="8">
    <source>
        <dbReference type="PROSITE" id="PS51192"/>
    </source>
</evidence>
<dbReference type="SMART" id="SM00487">
    <property type="entry name" value="DEXDc"/>
    <property type="match status" value="1"/>
</dbReference>
<dbReference type="PANTHER" id="PTHR47959">
    <property type="entry name" value="ATP-DEPENDENT RNA HELICASE RHLE-RELATED"/>
    <property type="match status" value="1"/>
</dbReference>
<keyword evidence="3 7" id="KW-0347">Helicase</keyword>
<comment type="caution">
    <text evidence="11">The sequence shown here is derived from an EMBL/GenBank/DDBJ whole genome shotgun (WGS) entry which is preliminary data.</text>
</comment>
<evidence type="ECO:0000256" key="4">
    <source>
        <dbReference type="ARBA" id="ARBA00022840"/>
    </source>
</evidence>
<dbReference type="STRING" id="1798683.A3C90_02140"/>
<dbReference type="InterPro" id="IPR011545">
    <property type="entry name" value="DEAD/DEAH_box_helicase_dom"/>
</dbReference>
<evidence type="ECO:0000259" key="10">
    <source>
        <dbReference type="PROSITE" id="PS51195"/>
    </source>
</evidence>
<dbReference type="AlphaFoldDB" id="A0A1F6MQQ4"/>
<organism evidence="11 12">
    <name type="scientific">Candidatus Magasanikbacteria bacterium RIFCSPHIGHO2_02_FULL_51_14</name>
    <dbReference type="NCBI Taxonomy" id="1798683"/>
    <lineage>
        <taxon>Bacteria</taxon>
        <taxon>Candidatus Magasanikiibacteriota</taxon>
    </lineage>
</organism>
<feature type="domain" description="DEAD-box RNA helicase Q" evidence="10">
    <location>
        <begin position="10"/>
        <end position="38"/>
    </location>
</feature>
<dbReference type="InterPro" id="IPR014014">
    <property type="entry name" value="RNA_helicase_DEAD_Q_motif"/>
</dbReference>
<dbReference type="InterPro" id="IPR044742">
    <property type="entry name" value="DEAD/DEAH_RhlB"/>
</dbReference>
<evidence type="ECO:0000259" key="9">
    <source>
        <dbReference type="PROSITE" id="PS51194"/>
    </source>
</evidence>
<dbReference type="CDD" id="cd00268">
    <property type="entry name" value="DEADc"/>
    <property type="match status" value="1"/>
</dbReference>
<dbReference type="SMART" id="SM00490">
    <property type="entry name" value="HELICc"/>
    <property type="match status" value="1"/>
</dbReference>
<dbReference type="PROSITE" id="PS51192">
    <property type="entry name" value="HELICASE_ATP_BIND_1"/>
    <property type="match status" value="1"/>
</dbReference>
<dbReference type="PANTHER" id="PTHR47959:SF13">
    <property type="entry name" value="ATP-DEPENDENT RNA HELICASE RHLE"/>
    <property type="match status" value="1"/>
</dbReference>
<accession>A0A1F6MQQ4</accession>
<protein>
    <recommendedName>
        <fullName evidence="13">DEAD/DEAH box helicase</fullName>
    </recommendedName>
</protein>
<evidence type="ECO:0000256" key="7">
    <source>
        <dbReference type="RuleBase" id="RU000492"/>
    </source>
</evidence>
<dbReference type="Proteomes" id="UP000177457">
    <property type="component" value="Unassembled WGS sequence"/>
</dbReference>
<evidence type="ECO:0000256" key="2">
    <source>
        <dbReference type="ARBA" id="ARBA00022801"/>
    </source>
</evidence>
<dbReference type="GO" id="GO:0005524">
    <property type="term" value="F:ATP binding"/>
    <property type="evidence" value="ECO:0007669"/>
    <property type="project" value="UniProtKB-KW"/>
</dbReference>
<dbReference type="GO" id="GO:0003724">
    <property type="term" value="F:RNA helicase activity"/>
    <property type="evidence" value="ECO:0007669"/>
    <property type="project" value="InterPro"/>
</dbReference>
<dbReference type="GO" id="GO:0005829">
    <property type="term" value="C:cytosol"/>
    <property type="evidence" value="ECO:0007669"/>
    <property type="project" value="TreeGrafter"/>
</dbReference>
<dbReference type="InterPro" id="IPR000629">
    <property type="entry name" value="RNA-helicase_DEAD-box_CS"/>
</dbReference>
<evidence type="ECO:0000256" key="3">
    <source>
        <dbReference type="ARBA" id="ARBA00022806"/>
    </source>
</evidence>
<dbReference type="Pfam" id="PF00271">
    <property type="entry name" value="Helicase_C"/>
    <property type="match status" value="1"/>
</dbReference>
<dbReference type="PROSITE" id="PS00039">
    <property type="entry name" value="DEAD_ATP_HELICASE"/>
    <property type="match status" value="1"/>
</dbReference>
<evidence type="ECO:0000256" key="6">
    <source>
        <dbReference type="PROSITE-ProRule" id="PRU00552"/>
    </source>
</evidence>
<feature type="domain" description="Helicase ATP-binding" evidence="8">
    <location>
        <begin position="41"/>
        <end position="209"/>
    </location>
</feature>
<dbReference type="EMBL" id="MFQE01000012">
    <property type="protein sequence ID" value="OGH73850.1"/>
    <property type="molecule type" value="Genomic_DNA"/>
</dbReference>
<dbReference type="SUPFAM" id="SSF52540">
    <property type="entry name" value="P-loop containing nucleoside triphosphate hydrolases"/>
    <property type="match status" value="1"/>
</dbReference>
<dbReference type="PROSITE" id="PS51194">
    <property type="entry name" value="HELICASE_CTER"/>
    <property type="match status" value="1"/>
</dbReference>
<feature type="domain" description="Helicase C-terminal" evidence="9">
    <location>
        <begin position="236"/>
        <end position="370"/>
    </location>
</feature>
<keyword evidence="4 7" id="KW-0067">ATP-binding</keyword>
<dbReference type="Pfam" id="PF00270">
    <property type="entry name" value="DEAD"/>
    <property type="match status" value="1"/>
</dbReference>
<dbReference type="InterPro" id="IPR027417">
    <property type="entry name" value="P-loop_NTPase"/>
</dbReference>
<evidence type="ECO:0000256" key="5">
    <source>
        <dbReference type="ARBA" id="ARBA00038437"/>
    </source>
</evidence>